<keyword evidence="4" id="KW-1185">Reference proteome</keyword>
<name>A0A9D4K0L2_DREPO</name>
<feature type="region of interest" description="Disordered" evidence="2">
    <location>
        <begin position="648"/>
        <end position="676"/>
    </location>
</feature>
<sequence length="676" mass="76552">MIDPSKETLADRLYITLTRAMDSMHNNRRFSVEINLNGCVERWCSRVLLTECKAVGAKIVITNGEEYESMDGAEDIFCCVVCFPVWLIQTGIYKLHRKVVYDDYAISFDADDMFLHGTAQDVTCQRQYIFKGPETQIDVSVFRTRCTDQTDKQRLQELGTFKFMAVKRFDKYDAEATITEHETTTFGELVNKRKDKIIANDAKLKAKHLLGNHHNDKDLGRTKSEENVYASDSTKDISRANTIIFTNEGFDNDSESDVESDTAPAIPELPSDEINASTNTQIHTEQVSKPKFALDTMFTAKSVKSRTDGTSEGSKRTIENKSLTAVCSFELQDSVVMVDSETYRYDSLHDNKIGLTTTSTFENVGTKESVLDEIKKLDSSLPNVEHAKPRSTENDGVSSEETSDDKNKKVKSQKKKHKRKIIKDIKELTKTTYAAAPGKPSEMDIRYQKARVRLSKNKTKTSSNVKAEINQTHEILRGSIEEVRAKNDEQQRDASGQEDTISVCDDTVSDFKVVESSSDGEEVEMIYQSERQTDRGNVKPVQESAIDTLIDEVKKVNTESLISRKDDNSFDQQNDFNSEDEFKMSDSENEVKPVEFNLYASKEPHIVDVRASSVEHDIDVTDLDEAVVTQSNPFNDVPKLRLNTRDSLDKKVKRGSKNTSIRKYLGLNPPLRNKRH</sequence>
<evidence type="ECO:0000256" key="2">
    <source>
        <dbReference type="SAM" id="MobiDB-lite"/>
    </source>
</evidence>
<dbReference type="EMBL" id="JAIWYP010000004">
    <property type="protein sequence ID" value="KAH3830616.1"/>
    <property type="molecule type" value="Genomic_DNA"/>
</dbReference>
<evidence type="ECO:0000313" key="4">
    <source>
        <dbReference type="Proteomes" id="UP000828390"/>
    </source>
</evidence>
<keyword evidence="1" id="KW-0175">Coiled coil</keyword>
<reference evidence="3" key="2">
    <citation type="submission" date="2020-11" db="EMBL/GenBank/DDBJ databases">
        <authorList>
            <person name="McCartney M.A."/>
            <person name="Auch B."/>
            <person name="Kono T."/>
            <person name="Mallez S."/>
            <person name="Becker A."/>
            <person name="Gohl D.M."/>
            <person name="Silverstein K.A.T."/>
            <person name="Koren S."/>
            <person name="Bechman K.B."/>
            <person name="Herman A."/>
            <person name="Abrahante J.E."/>
            <person name="Garbe J."/>
        </authorList>
    </citation>
    <scope>NUCLEOTIDE SEQUENCE</scope>
    <source>
        <strain evidence="3">Duluth1</strain>
        <tissue evidence="3">Whole animal</tissue>
    </source>
</reference>
<organism evidence="3 4">
    <name type="scientific">Dreissena polymorpha</name>
    <name type="common">Zebra mussel</name>
    <name type="synonym">Mytilus polymorpha</name>
    <dbReference type="NCBI Taxonomy" id="45954"/>
    <lineage>
        <taxon>Eukaryota</taxon>
        <taxon>Metazoa</taxon>
        <taxon>Spiralia</taxon>
        <taxon>Lophotrochozoa</taxon>
        <taxon>Mollusca</taxon>
        <taxon>Bivalvia</taxon>
        <taxon>Autobranchia</taxon>
        <taxon>Heteroconchia</taxon>
        <taxon>Euheterodonta</taxon>
        <taxon>Imparidentia</taxon>
        <taxon>Neoheterodontei</taxon>
        <taxon>Myida</taxon>
        <taxon>Dreissenoidea</taxon>
        <taxon>Dreissenidae</taxon>
        <taxon>Dreissena</taxon>
    </lineage>
</organism>
<evidence type="ECO:0000313" key="3">
    <source>
        <dbReference type="EMBL" id="KAH3830616.1"/>
    </source>
</evidence>
<feature type="region of interest" description="Disordered" evidence="2">
    <location>
        <begin position="380"/>
        <end position="419"/>
    </location>
</feature>
<gene>
    <name evidence="3" type="ORF">DPMN_103861</name>
</gene>
<dbReference type="AlphaFoldDB" id="A0A9D4K0L2"/>
<feature type="compositionally biased region" description="Basic residues" evidence="2">
    <location>
        <begin position="408"/>
        <end position="419"/>
    </location>
</feature>
<evidence type="ECO:0000256" key="1">
    <source>
        <dbReference type="SAM" id="Coils"/>
    </source>
</evidence>
<accession>A0A9D4K0L2</accession>
<feature type="region of interest" description="Disordered" evidence="2">
    <location>
        <begin position="212"/>
        <end position="232"/>
    </location>
</feature>
<feature type="compositionally biased region" description="Acidic residues" evidence="2">
    <location>
        <begin position="250"/>
        <end position="260"/>
    </location>
</feature>
<feature type="compositionally biased region" description="Basic and acidic residues" evidence="2">
    <location>
        <begin position="213"/>
        <end position="226"/>
    </location>
</feature>
<proteinExistence type="predicted"/>
<feature type="coiled-coil region" evidence="1">
    <location>
        <begin position="473"/>
        <end position="500"/>
    </location>
</feature>
<comment type="caution">
    <text evidence="3">The sequence shown here is derived from an EMBL/GenBank/DDBJ whole genome shotgun (WGS) entry which is preliminary data.</text>
</comment>
<protein>
    <submittedName>
        <fullName evidence="3">Uncharacterized protein</fullName>
    </submittedName>
</protein>
<feature type="region of interest" description="Disordered" evidence="2">
    <location>
        <begin position="248"/>
        <end position="272"/>
    </location>
</feature>
<reference evidence="3" key="1">
    <citation type="journal article" date="2019" name="bioRxiv">
        <title>The Genome of the Zebra Mussel, Dreissena polymorpha: A Resource for Invasive Species Research.</title>
        <authorList>
            <person name="McCartney M.A."/>
            <person name="Auch B."/>
            <person name="Kono T."/>
            <person name="Mallez S."/>
            <person name="Zhang Y."/>
            <person name="Obille A."/>
            <person name="Becker A."/>
            <person name="Abrahante J.E."/>
            <person name="Garbe J."/>
            <person name="Badalamenti J.P."/>
            <person name="Herman A."/>
            <person name="Mangelson H."/>
            <person name="Liachko I."/>
            <person name="Sullivan S."/>
            <person name="Sone E.D."/>
            <person name="Koren S."/>
            <person name="Silverstein K.A.T."/>
            <person name="Beckman K.B."/>
            <person name="Gohl D.M."/>
        </authorList>
    </citation>
    <scope>NUCLEOTIDE SEQUENCE</scope>
    <source>
        <strain evidence="3">Duluth1</strain>
        <tissue evidence="3">Whole animal</tissue>
    </source>
</reference>
<dbReference type="Proteomes" id="UP000828390">
    <property type="component" value="Unassembled WGS sequence"/>
</dbReference>